<proteinExistence type="inferred from homology"/>
<feature type="domain" description="Glycosyl hydrolase family 32 N-terminal" evidence="6">
    <location>
        <begin position="19"/>
        <end position="299"/>
    </location>
</feature>
<evidence type="ECO:0000313" key="8">
    <source>
        <dbReference type="EMBL" id="GAA1955549.1"/>
    </source>
</evidence>
<keyword evidence="3 5" id="KW-0378">Hydrolase</keyword>
<dbReference type="InterPro" id="IPR001362">
    <property type="entry name" value="Glyco_hydro_32"/>
</dbReference>
<dbReference type="InterPro" id="IPR023296">
    <property type="entry name" value="Glyco_hydro_beta-prop_sf"/>
</dbReference>
<protein>
    <recommendedName>
        <fullName evidence="2">beta-fructofuranosidase</fullName>
        <ecNumber evidence="2">3.2.1.26</ecNumber>
    </recommendedName>
</protein>
<dbReference type="SUPFAM" id="SSF75005">
    <property type="entry name" value="Arabinanase/levansucrase/invertase"/>
    <property type="match status" value="1"/>
</dbReference>
<comment type="caution">
    <text evidence="8">The sequence shown here is derived from an EMBL/GenBank/DDBJ whole genome shotgun (WGS) entry which is preliminary data.</text>
</comment>
<reference evidence="8 9" key="1">
    <citation type="journal article" date="2019" name="Int. J. Syst. Evol. Microbiol.">
        <title>The Global Catalogue of Microorganisms (GCM) 10K type strain sequencing project: providing services to taxonomists for standard genome sequencing and annotation.</title>
        <authorList>
            <consortium name="The Broad Institute Genomics Platform"/>
            <consortium name="The Broad Institute Genome Sequencing Center for Infectious Disease"/>
            <person name="Wu L."/>
            <person name="Ma J."/>
        </authorList>
    </citation>
    <scope>NUCLEOTIDE SEQUENCE [LARGE SCALE GENOMIC DNA]</scope>
    <source>
        <strain evidence="8 9">JCM 15309</strain>
    </source>
</reference>
<evidence type="ECO:0000256" key="5">
    <source>
        <dbReference type="RuleBase" id="RU362110"/>
    </source>
</evidence>
<dbReference type="Proteomes" id="UP001500571">
    <property type="component" value="Unassembled WGS sequence"/>
</dbReference>
<dbReference type="InterPro" id="IPR013148">
    <property type="entry name" value="Glyco_hydro_32_N"/>
</dbReference>
<name>A0ABN2QNL6_9ACTN</name>
<dbReference type="EMBL" id="BAAAPB010000001">
    <property type="protein sequence ID" value="GAA1955549.1"/>
    <property type="molecule type" value="Genomic_DNA"/>
</dbReference>
<dbReference type="PANTHER" id="PTHR43101:SF1">
    <property type="entry name" value="BETA-FRUCTOSIDASE"/>
    <property type="match status" value="1"/>
</dbReference>
<evidence type="ECO:0000256" key="2">
    <source>
        <dbReference type="ARBA" id="ARBA00012758"/>
    </source>
</evidence>
<dbReference type="Gene3D" id="2.60.120.560">
    <property type="entry name" value="Exo-inulinase, domain 1"/>
    <property type="match status" value="1"/>
</dbReference>
<dbReference type="Gene3D" id="2.115.10.20">
    <property type="entry name" value="Glycosyl hydrolase domain, family 43"/>
    <property type="match status" value="1"/>
</dbReference>
<dbReference type="InterPro" id="IPR051214">
    <property type="entry name" value="GH32_Enzymes"/>
</dbReference>
<dbReference type="SMART" id="SM00640">
    <property type="entry name" value="Glyco_32"/>
    <property type="match status" value="1"/>
</dbReference>
<evidence type="ECO:0000313" key="9">
    <source>
        <dbReference type="Proteomes" id="UP001500571"/>
    </source>
</evidence>
<dbReference type="CDD" id="cd08995">
    <property type="entry name" value="GH32_EcAec43-like"/>
    <property type="match status" value="1"/>
</dbReference>
<dbReference type="InterPro" id="IPR013189">
    <property type="entry name" value="Glyco_hydro_32_C"/>
</dbReference>
<organism evidence="8 9">
    <name type="scientific">Nocardioides panacihumi</name>
    <dbReference type="NCBI Taxonomy" id="400774"/>
    <lineage>
        <taxon>Bacteria</taxon>
        <taxon>Bacillati</taxon>
        <taxon>Actinomycetota</taxon>
        <taxon>Actinomycetes</taxon>
        <taxon>Propionibacteriales</taxon>
        <taxon>Nocardioidaceae</taxon>
        <taxon>Nocardioides</taxon>
    </lineage>
</organism>
<evidence type="ECO:0000256" key="4">
    <source>
        <dbReference type="ARBA" id="ARBA00023295"/>
    </source>
</evidence>
<evidence type="ECO:0000259" key="6">
    <source>
        <dbReference type="Pfam" id="PF00251"/>
    </source>
</evidence>
<keyword evidence="4 5" id="KW-0326">Glycosidase</keyword>
<accession>A0ABN2QNL6</accession>
<dbReference type="EC" id="3.2.1.26" evidence="2"/>
<sequence>MVVLNRLIKESQVPDRVFFQPPQGWVGDVIPFSRDGELMLFYLLELRESPKPGTPWALVTTRDLVTFEDRGIALPHGTRGDADFNAYTGSIVEGADGTHHLFYTAQNPDRVGADGLPLQLVAHASSTDGMSTWDKHPEHTFGAPSGYESADWRDPFVFQDPSTGVWRMLLAARHQDGPDRRRGVIAQMTSRDLVTWEPVEPFWDPRRYITHECPEVFSIGKWWYLVYSEFSESFTTRYRIAHSPDGPWMVPDRDTIDGRAFYAAKSAELDGRRILVGWIASREGDTDDGAWQWAGTMSLLEARAGWDGSLAFSVPEEIIATFDESVELGLVPTALEAPDGYNAVVGTEPLPAQCYIRAEIEFEPGTTECGLLLRASEDGDQGYVIRLEPRRDRMVFDRWPRHRTGPAQWQVSGDVPHVIELERPADLAATSHVIEVVLDGDLAVIVLNREVCLSTRLYDDSHDRLGIFAGEGAVKFQNLTVRRRSTT</sequence>
<keyword evidence="9" id="KW-1185">Reference proteome</keyword>
<comment type="similarity">
    <text evidence="1 5">Belongs to the glycosyl hydrolase 32 family.</text>
</comment>
<dbReference type="Pfam" id="PF08244">
    <property type="entry name" value="Glyco_hydro_32C"/>
    <property type="match status" value="1"/>
</dbReference>
<evidence type="ECO:0000256" key="3">
    <source>
        <dbReference type="ARBA" id="ARBA00022801"/>
    </source>
</evidence>
<evidence type="ECO:0000256" key="1">
    <source>
        <dbReference type="ARBA" id="ARBA00009902"/>
    </source>
</evidence>
<gene>
    <name evidence="8" type="ORF">GCM10009798_13490</name>
</gene>
<dbReference type="PANTHER" id="PTHR43101">
    <property type="entry name" value="BETA-FRUCTOSIDASE"/>
    <property type="match status" value="1"/>
</dbReference>
<feature type="domain" description="Glycosyl hydrolase family 32 C-terminal" evidence="7">
    <location>
        <begin position="352"/>
        <end position="482"/>
    </location>
</feature>
<dbReference type="Pfam" id="PF00251">
    <property type="entry name" value="Glyco_hydro_32N"/>
    <property type="match status" value="1"/>
</dbReference>
<evidence type="ECO:0000259" key="7">
    <source>
        <dbReference type="Pfam" id="PF08244"/>
    </source>
</evidence>